<feature type="compositionally biased region" description="Low complexity" evidence="1">
    <location>
        <begin position="220"/>
        <end position="232"/>
    </location>
</feature>
<protein>
    <submittedName>
        <fullName evidence="2">Uncharacterized protein</fullName>
    </submittedName>
</protein>
<dbReference type="Proteomes" id="UP001152656">
    <property type="component" value="Unassembled WGS sequence"/>
</dbReference>
<reference evidence="2" key="1">
    <citation type="submission" date="2022-10" db="EMBL/GenBank/DDBJ databases">
        <authorList>
            <person name="Turner M.S."/>
            <person name="Huang W."/>
        </authorList>
    </citation>
    <scope>NUCLEOTIDE SEQUENCE</scope>
    <source>
        <strain evidence="2">581</strain>
    </source>
</reference>
<dbReference type="AlphaFoldDB" id="A0A9X4NE44"/>
<gene>
    <name evidence="2" type="ORF">OGZ39_11950</name>
</gene>
<reference evidence="2" key="2">
    <citation type="journal article" date="2023" name="Food Microbiol.">
        <title>Evaluation of the fermentation potential of lactic acid bacteria isolated from herbs, fruits and vegetables as starter cultures in nut-based milk alternatives.</title>
        <authorList>
            <person name="Huang W."/>
            <person name="Dong A."/>
            <person name="Pham H.T."/>
            <person name="Zhou C."/>
            <person name="Huo Z."/>
            <person name="Watjen A.P."/>
            <person name="Prakash S."/>
            <person name="Bang-Berthelsen C.H."/>
            <person name="Turner M.S."/>
        </authorList>
    </citation>
    <scope>NUCLEOTIDE SEQUENCE</scope>
    <source>
        <strain evidence="2">581</strain>
    </source>
</reference>
<feature type="region of interest" description="Disordered" evidence="1">
    <location>
        <begin position="220"/>
        <end position="279"/>
    </location>
</feature>
<sequence length="279" mass="30108">MKPKKIIFSLILILLVTIGITFGIVHQNQVKANRIAQERQKTEDKNLKTATAAITAAYQTRTDQEIKKAETALSKLSKHQKTDQTKLTTKLTQLKGFLKQLSDVNDSLAKATQSKSDQDIKATQALINQETDDYLKTDQATAQNKLNALIAQIAKEKAEADAKSKSEAQAQQVVSEASQQRDYTTQVSDYQTYVEAPQGAYQTSDGANSTLAPQQSYQATAQNSNNNGNASGITDSPGGTDGYQPWGGWQSSNGNASGITDSPGGWDTPNNAGLGPWIP</sequence>
<organism evidence="2 3">
    <name type="scientific">Lactococcus lactis</name>
    <dbReference type="NCBI Taxonomy" id="1358"/>
    <lineage>
        <taxon>Bacteria</taxon>
        <taxon>Bacillati</taxon>
        <taxon>Bacillota</taxon>
        <taxon>Bacilli</taxon>
        <taxon>Lactobacillales</taxon>
        <taxon>Streptococcaceae</taxon>
        <taxon>Lactococcus</taxon>
    </lineage>
</organism>
<evidence type="ECO:0000313" key="3">
    <source>
        <dbReference type="Proteomes" id="UP001152656"/>
    </source>
</evidence>
<evidence type="ECO:0000256" key="1">
    <source>
        <dbReference type="SAM" id="MobiDB-lite"/>
    </source>
</evidence>
<name>A0A9X4NE44_9LACT</name>
<feature type="compositionally biased region" description="Polar residues" evidence="1">
    <location>
        <begin position="249"/>
        <end position="260"/>
    </location>
</feature>
<evidence type="ECO:0000313" key="2">
    <source>
        <dbReference type="EMBL" id="MDG4982350.1"/>
    </source>
</evidence>
<dbReference type="EMBL" id="JAOWLP010000016">
    <property type="protein sequence ID" value="MDG4982350.1"/>
    <property type="molecule type" value="Genomic_DNA"/>
</dbReference>
<dbReference type="RefSeq" id="WP_278216510.1">
    <property type="nucleotide sequence ID" value="NZ_JAOWLP010000016.1"/>
</dbReference>
<proteinExistence type="predicted"/>
<comment type="caution">
    <text evidence="2">The sequence shown here is derived from an EMBL/GenBank/DDBJ whole genome shotgun (WGS) entry which is preliminary data.</text>
</comment>
<accession>A0A9X4NE44</accession>